<dbReference type="PROSITE" id="PS51257">
    <property type="entry name" value="PROKAR_LIPOPROTEIN"/>
    <property type="match status" value="1"/>
</dbReference>
<feature type="signal peptide" evidence="1">
    <location>
        <begin position="1"/>
        <end position="21"/>
    </location>
</feature>
<evidence type="ECO:0000313" key="3">
    <source>
        <dbReference type="Proteomes" id="UP001215598"/>
    </source>
</evidence>
<dbReference type="Proteomes" id="UP001215598">
    <property type="component" value="Unassembled WGS sequence"/>
</dbReference>
<keyword evidence="1" id="KW-0732">Signal</keyword>
<keyword evidence="3" id="KW-1185">Reference proteome</keyword>
<accession>A0AAD7MUS6</accession>
<evidence type="ECO:0000256" key="1">
    <source>
        <dbReference type="SAM" id="SignalP"/>
    </source>
</evidence>
<name>A0AAD7MUS6_9AGAR</name>
<proteinExistence type="predicted"/>
<comment type="caution">
    <text evidence="2">The sequence shown here is derived from an EMBL/GenBank/DDBJ whole genome shotgun (WGS) entry which is preliminary data.</text>
</comment>
<feature type="chain" id="PRO_5042121026" evidence="1">
    <location>
        <begin position="22"/>
        <end position="444"/>
    </location>
</feature>
<reference evidence="2" key="1">
    <citation type="submission" date="2023-03" db="EMBL/GenBank/DDBJ databases">
        <title>Massive genome expansion in bonnet fungi (Mycena s.s.) driven by repeated elements and novel gene families across ecological guilds.</title>
        <authorList>
            <consortium name="Lawrence Berkeley National Laboratory"/>
            <person name="Harder C.B."/>
            <person name="Miyauchi S."/>
            <person name="Viragh M."/>
            <person name="Kuo A."/>
            <person name="Thoen E."/>
            <person name="Andreopoulos B."/>
            <person name="Lu D."/>
            <person name="Skrede I."/>
            <person name="Drula E."/>
            <person name="Henrissat B."/>
            <person name="Morin E."/>
            <person name="Kohler A."/>
            <person name="Barry K."/>
            <person name="LaButti K."/>
            <person name="Morin E."/>
            <person name="Salamov A."/>
            <person name="Lipzen A."/>
            <person name="Mereny Z."/>
            <person name="Hegedus B."/>
            <person name="Baldrian P."/>
            <person name="Stursova M."/>
            <person name="Weitz H."/>
            <person name="Taylor A."/>
            <person name="Grigoriev I.V."/>
            <person name="Nagy L.G."/>
            <person name="Martin F."/>
            <person name="Kauserud H."/>
        </authorList>
    </citation>
    <scope>NUCLEOTIDE SEQUENCE</scope>
    <source>
        <strain evidence="2">CBHHK182m</strain>
    </source>
</reference>
<gene>
    <name evidence="2" type="ORF">B0H16DRAFT_1468378</name>
</gene>
<protein>
    <submittedName>
        <fullName evidence="2">Uncharacterized protein</fullName>
    </submittedName>
</protein>
<evidence type="ECO:0000313" key="2">
    <source>
        <dbReference type="EMBL" id="KAJ7732865.1"/>
    </source>
</evidence>
<organism evidence="2 3">
    <name type="scientific">Mycena metata</name>
    <dbReference type="NCBI Taxonomy" id="1033252"/>
    <lineage>
        <taxon>Eukaryota</taxon>
        <taxon>Fungi</taxon>
        <taxon>Dikarya</taxon>
        <taxon>Basidiomycota</taxon>
        <taxon>Agaricomycotina</taxon>
        <taxon>Agaricomycetes</taxon>
        <taxon>Agaricomycetidae</taxon>
        <taxon>Agaricales</taxon>
        <taxon>Marasmiineae</taxon>
        <taxon>Mycenaceae</taxon>
        <taxon>Mycena</taxon>
    </lineage>
</organism>
<dbReference type="EMBL" id="JARKIB010000142">
    <property type="protein sequence ID" value="KAJ7732865.1"/>
    <property type="molecule type" value="Genomic_DNA"/>
</dbReference>
<dbReference type="AlphaFoldDB" id="A0AAD7MUS6"/>
<sequence length="444" mass="48028">MVSKISVTFLLAASFIASACASSLDERQSCIPRAENCVSGTCCAGLFCSTTAPHICSSCIPNTEFCTGVPCCAGLFCGVENQAALIPTPLRFAGRVSRLGDPGAVISRAAPGSAAPIAGNVHDQEVFFKDHAPQARGIEFSLYPERVWGNADHVALLLQGTRITLAHAHFLICEDYSDDGRPISDAAQLDSPSSRSSHLRLLGAPSLGVISVSPEGGSQQHYPSFLTTILPFRSRRALHIAFLFHTVSLQSVLSSSLGPFWTVFTAANSKNAYSEAANVEMCDFAWPYYKCQLLQECPDVLYGPYARRTFLVTAMGRRLSRMRGVLAYLKLRCRPTGISAASTRSCVANWTPPSFPPAPVFAPHTPPLSLDTRPQARIYWAGVKMALSALIEERLYQHSQLLFGNFRKTRVPSNAPTTVNSLDTPWCTSAKLAHGSVARPEMAK</sequence>